<accession>A0ABR7M8Q4</accession>
<dbReference type="InterPro" id="IPR006597">
    <property type="entry name" value="Sel1-like"/>
</dbReference>
<dbReference type="SUPFAM" id="SSF81901">
    <property type="entry name" value="HCP-like"/>
    <property type="match status" value="1"/>
</dbReference>
<organism evidence="5 6">
    <name type="scientific">Flavihumibacter stibioxidans</name>
    <dbReference type="NCBI Taxonomy" id="1834163"/>
    <lineage>
        <taxon>Bacteria</taxon>
        <taxon>Pseudomonadati</taxon>
        <taxon>Bacteroidota</taxon>
        <taxon>Chitinophagia</taxon>
        <taxon>Chitinophagales</taxon>
        <taxon>Chitinophagaceae</taxon>
        <taxon>Flavihumibacter</taxon>
    </lineage>
</organism>
<keyword evidence="1" id="KW-0677">Repeat</keyword>
<evidence type="ECO:0008006" key="7">
    <source>
        <dbReference type="Google" id="ProtNLM"/>
    </source>
</evidence>
<dbReference type="PROSITE" id="PS50005">
    <property type="entry name" value="TPR"/>
    <property type="match status" value="2"/>
</dbReference>
<evidence type="ECO:0000256" key="2">
    <source>
        <dbReference type="ARBA" id="ARBA00022803"/>
    </source>
</evidence>
<gene>
    <name evidence="5" type="ORF">BC349_09885</name>
</gene>
<dbReference type="RefSeq" id="WP_187256642.1">
    <property type="nucleotide sequence ID" value="NZ_JBHULF010000014.1"/>
</dbReference>
<feature type="chain" id="PRO_5045675249" description="Tetratricopeptide repeat protein" evidence="4">
    <location>
        <begin position="23"/>
        <end position="206"/>
    </location>
</feature>
<dbReference type="Pfam" id="PF13181">
    <property type="entry name" value="TPR_8"/>
    <property type="match status" value="2"/>
</dbReference>
<dbReference type="InterPro" id="IPR013105">
    <property type="entry name" value="TPR_2"/>
</dbReference>
<dbReference type="Proteomes" id="UP000765802">
    <property type="component" value="Unassembled WGS sequence"/>
</dbReference>
<comment type="caution">
    <text evidence="5">The sequence shown here is derived from an EMBL/GenBank/DDBJ whole genome shotgun (WGS) entry which is preliminary data.</text>
</comment>
<keyword evidence="4" id="KW-0732">Signal</keyword>
<dbReference type="PANTHER" id="PTHR12558:SF13">
    <property type="entry name" value="CELL DIVISION CYCLE PROTEIN 27 HOMOLOG"/>
    <property type="match status" value="1"/>
</dbReference>
<feature type="repeat" description="TPR" evidence="3">
    <location>
        <begin position="128"/>
        <end position="161"/>
    </location>
</feature>
<evidence type="ECO:0000256" key="4">
    <source>
        <dbReference type="SAM" id="SignalP"/>
    </source>
</evidence>
<evidence type="ECO:0000256" key="1">
    <source>
        <dbReference type="ARBA" id="ARBA00022737"/>
    </source>
</evidence>
<dbReference type="Gene3D" id="1.25.40.10">
    <property type="entry name" value="Tetratricopeptide repeat domain"/>
    <property type="match status" value="1"/>
</dbReference>
<dbReference type="EMBL" id="MBUA01000012">
    <property type="protein sequence ID" value="MBC6491342.1"/>
    <property type="molecule type" value="Genomic_DNA"/>
</dbReference>
<feature type="repeat" description="TPR" evidence="3">
    <location>
        <begin position="60"/>
        <end position="93"/>
    </location>
</feature>
<feature type="signal peptide" evidence="4">
    <location>
        <begin position="1"/>
        <end position="22"/>
    </location>
</feature>
<dbReference type="PANTHER" id="PTHR12558">
    <property type="entry name" value="CELL DIVISION CYCLE 16,23,27"/>
    <property type="match status" value="1"/>
</dbReference>
<evidence type="ECO:0000256" key="3">
    <source>
        <dbReference type="PROSITE-ProRule" id="PRU00339"/>
    </source>
</evidence>
<dbReference type="SMART" id="SM00671">
    <property type="entry name" value="SEL1"/>
    <property type="match status" value="2"/>
</dbReference>
<dbReference type="SMART" id="SM00028">
    <property type="entry name" value="TPR"/>
    <property type="match status" value="3"/>
</dbReference>
<sequence length="206" mass="23624">MEVLKKTIITLLVVCFSVIANAQQEAALQGAFRESYVQEGNKQYADAITSLKKVYDERSYEINLRLGWLYYLSKDYPQSQNYYQKAVGLKPYSVEAKLGLVQPLAALQSVDRLLQAYTDILKIDPQNSVANYWTGVIYYNRRKYEQAARYFEKVANLYPFDYDGNHMLAWSYLNLGRNNDAKILFTKALLIRPGDASCLEGLGKIK</sequence>
<name>A0ABR7M8Q4_9BACT</name>
<evidence type="ECO:0000313" key="6">
    <source>
        <dbReference type="Proteomes" id="UP000765802"/>
    </source>
</evidence>
<dbReference type="InterPro" id="IPR019734">
    <property type="entry name" value="TPR_rpt"/>
</dbReference>
<dbReference type="Pfam" id="PF07719">
    <property type="entry name" value="TPR_2"/>
    <property type="match status" value="1"/>
</dbReference>
<keyword evidence="2 3" id="KW-0802">TPR repeat</keyword>
<proteinExistence type="predicted"/>
<dbReference type="InterPro" id="IPR011990">
    <property type="entry name" value="TPR-like_helical_dom_sf"/>
</dbReference>
<evidence type="ECO:0000313" key="5">
    <source>
        <dbReference type="EMBL" id="MBC6491342.1"/>
    </source>
</evidence>
<reference evidence="5 6" key="1">
    <citation type="submission" date="2016-07" db="EMBL/GenBank/DDBJ databases">
        <title>Genome analysis of Flavihumibacter stibioxidans YS-17.</title>
        <authorList>
            <person name="Shi K."/>
            <person name="Han Y."/>
            <person name="Wang G."/>
        </authorList>
    </citation>
    <scope>NUCLEOTIDE SEQUENCE [LARGE SCALE GENOMIC DNA]</scope>
    <source>
        <strain evidence="5 6">YS-17</strain>
    </source>
</reference>
<keyword evidence="6" id="KW-1185">Reference proteome</keyword>
<protein>
    <recommendedName>
        <fullName evidence="7">Tetratricopeptide repeat protein</fullName>
    </recommendedName>
</protein>